<dbReference type="Proteomes" id="UP000317940">
    <property type="component" value="Unassembled WGS sequence"/>
</dbReference>
<evidence type="ECO:0000313" key="2">
    <source>
        <dbReference type="EMBL" id="TWF96446.1"/>
    </source>
</evidence>
<dbReference type="OrthoDB" id="8173046at2"/>
<evidence type="ECO:0000313" key="3">
    <source>
        <dbReference type="Proteomes" id="UP000317940"/>
    </source>
</evidence>
<organism evidence="2 3">
    <name type="scientific">Kitasatospora viridis</name>
    <dbReference type="NCBI Taxonomy" id="281105"/>
    <lineage>
        <taxon>Bacteria</taxon>
        <taxon>Bacillati</taxon>
        <taxon>Actinomycetota</taxon>
        <taxon>Actinomycetes</taxon>
        <taxon>Kitasatosporales</taxon>
        <taxon>Streptomycetaceae</taxon>
        <taxon>Kitasatospora</taxon>
    </lineage>
</organism>
<dbReference type="Gene3D" id="2.115.10.20">
    <property type="entry name" value="Glycosyl hydrolase domain, family 43"/>
    <property type="match status" value="1"/>
</dbReference>
<proteinExistence type="predicted"/>
<protein>
    <recommendedName>
        <fullName evidence="4">BNR repeat protein</fullName>
    </recommendedName>
</protein>
<dbReference type="EMBL" id="VIWT01000001">
    <property type="protein sequence ID" value="TWF96446.1"/>
    <property type="molecule type" value="Genomic_DNA"/>
</dbReference>
<dbReference type="RefSeq" id="WP_145902804.1">
    <property type="nucleotide sequence ID" value="NZ_BAAAMZ010000041.1"/>
</dbReference>
<comment type="caution">
    <text evidence="2">The sequence shown here is derived from an EMBL/GenBank/DDBJ whole genome shotgun (WGS) entry which is preliminary data.</text>
</comment>
<accession>A0A561UAQ7</accession>
<evidence type="ECO:0008006" key="4">
    <source>
        <dbReference type="Google" id="ProtNLM"/>
    </source>
</evidence>
<sequence length="678" mass="68529">MPLRRTATAAAIAVTTLSALTFATGPALADSNSGDNGWGWGWGHRHHHGPVSYTVGTPVVDKVKGGPWTLAQGDPTAGATVTVNGVTYPNIAVDPGANGVPAASGVTGTPGPLPGYCASGGPTPETGAVLRQPKGSVLPMQPYYFPFVTSDDGGRTLTGLFDYRPKDTDEAVVAATSTDHGRTWHYQGEALEQNQGLCADGNTDDDGQGHAFVLTVPNYNGTGHRGQVLYTLSRPSGDNPGVNLIVHKLAPKGGNPLAGLPAAEPVGMGGSTTATGAVTVPAGPGGDGVTINAATTAGFEQPGHFTVDGVTVDCNDNNATATAFTGCTTRTAGGVSIKAGDAIAADSVIPATAQQTSGLVSPDGIISTVPNYPGAPKGSVAVLYTEKIVNYYTPTTTTAAVTLPAATIPVADSSALKPAGGSVTVSLGTPNGIVQVTCTGADATHLTGCTGGTGAVAKGSDVGAPGAAVAPYAQLSQTGEGKNKPKTLFGNNEDYTVVRAAYTTDGLHFTDLGQVSGLGDPTSNSNSVLRWIGSRGTVITNPDGSYGLFLSGAYASDGDSDAFNQIFYASSKDGQHWSAPQKLIGTDYTFSALSAQAKSGGPLGVSGYYSGRVYDPTVVQNDNGTLTMLFAGYSTPKPLPTTGSTYGTDAANPYTVPAAQPAEYRTILSVTLKPQYNG</sequence>
<dbReference type="SUPFAM" id="SSF75005">
    <property type="entry name" value="Arabinanase/levansucrase/invertase"/>
    <property type="match status" value="1"/>
</dbReference>
<dbReference type="InterPro" id="IPR023296">
    <property type="entry name" value="Glyco_hydro_beta-prop_sf"/>
</dbReference>
<dbReference type="AlphaFoldDB" id="A0A561UAQ7"/>
<reference evidence="2 3" key="1">
    <citation type="submission" date="2019-06" db="EMBL/GenBank/DDBJ databases">
        <title>Sequencing the genomes of 1000 actinobacteria strains.</title>
        <authorList>
            <person name="Klenk H.-P."/>
        </authorList>
    </citation>
    <scope>NUCLEOTIDE SEQUENCE [LARGE SCALE GENOMIC DNA]</scope>
    <source>
        <strain evidence="2 3">DSM 44826</strain>
    </source>
</reference>
<evidence type="ECO:0000256" key="1">
    <source>
        <dbReference type="SAM" id="SignalP"/>
    </source>
</evidence>
<keyword evidence="1" id="KW-0732">Signal</keyword>
<keyword evidence="3" id="KW-1185">Reference proteome</keyword>
<gene>
    <name evidence="2" type="ORF">FHX73_11218</name>
</gene>
<feature type="signal peptide" evidence="1">
    <location>
        <begin position="1"/>
        <end position="29"/>
    </location>
</feature>
<feature type="chain" id="PRO_5022141472" description="BNR repeat protein" evidence="1">
    <location>
        <begin position="30"/>
        <end position="678"/>
    </location>
</feature>
<name>A0A561UAQ7_9ACTN</name>